<protein>
    <recommendedName>
        <fullName evidence="3">Peptidase C39-like domain-containing protein</fullName>
    </recommendedName>
</protein>
<organism evidence="1 2">
    <name type="scientific">Microbacter margulisiae</name>
    <dbReference type="NCBI Taxonomy" id="1350067"/>
    <lineage>
        <taxon>Bacteria</taxon>
        <taxon>Pseudomonadati</taxon>
        <taxon>Bacteroidota</taxon>
        <taxon>Bacteroidia</taxon>
        <taxon>Bacteroidales</taxon>
        <taxon>Porphyromonadaceae</taxon>
        <taxon>Microbacter</taxon>
    </lineage>
</organism>
<sequence>MLAKAGVSSKGMEVIVNNAGNGRAGTANNKASDAIDNMSTALDFGIPTKVNVDYKNGGKNSADGMGDHFIVVQGKTEMVNNGQVTSTTFHYFDPGTHYINIGTSPSNTLNIMNRTLTGYSNILNAKITVTSIRP</sequence>
<name>A0A7W5DU40_9PORP</name>
<proteinExistence type="predicted"/>
<keyword evidence="2" id="KW-1185">Reference proteome</keyword>
<evidence type="ECO:0000313" key="1">
    <source>
        <dbReference type="EMBL" id="MBB3188589.1"/>
    </source>
</evidence>
<dbReference type="Proteomes" id="UP000544222">
    <property type="component" value="Unassembled WGS sequence"/>
</dbReference>
<reference evidence="1 2" key="1">
    <citation type="submission" date="2020-08" db="EMBL/GenBank/DDBJ databases">
        <title>Genomic Encyclopedia of Type Strains, Phase IV (KMG-IV): sequencing the most valuable type-strain genomes for metagenomic binning, comparative biology and taxonomic classification.</title>
        <authorList>
            <person name="Goeker M."/>
        </authorList>
    </citation>
    <scope>NUCLEOTIDE SEQUENCE [LARGE SCALE GENOMIC DNA]</scope>
    <source>
        <strain evidence="1 2">DSM 27471</strain>
    </source>
</reference>
<dbReference type="EMBL" id="JACHYB010000002">
    <property type="protein sequence ID" value="MBB3188589.1"/>
    <property type="molecule type" value="Genomic_DNA"/>
</dbReference>
<accession>A0A7W5DU40</accession>
<dbReference type="AlphaFoldDB" id="A0A7W5DU40"/>
<comment type="caution">
    <text evidence="1">The sequence shown here is derived from an EMBL/GenBank/DDBJ whole genome shotgun (WGS) entry which is preliminary data.</text>
</comment>
<dbReference type="RefSeq" id="WP_183414335.1">
    <property type="nucleotide sequence ID" value="NZ_JACHYB010000002.1"/>
</dbReference>
<evidence type="ECO:0000313" key="2">
    <source>
        <dbReference type="Proteomes" id="UP000544222"/>
    </source>
</evidence>
<gene>
    <name evidence="1" type="ORF">FHX64_002787</name>
</gene>
<evidence type="ECO:0008006" key="3">
    <source>
        <dbReference type="Google" id="ProtNLM"/>
    </source>
</evidence>